<reference evidence="2 3" key="1">
    <citation type="submission" date="2020-08" db="EMBL/GenBank/DDBJ databases">
        <title>Genomic Encyclopedia of Type Strains, Phase IV (KMG-IV): sequencing the most valuable type-strain genomes for metagenomic binning, comparative biology and taxonomic classification.</title>
        <authorList>
            <person name="Goeker M."/>
        </authorList>
    </citation>
    <scope>NUCLEOTIDE SEQUENCE [LARGE SCALE GENOMIC DNA]</scope>
    <source>
        <strain evidence="2 3">DSM 21793</strain>
    </source>
</reference>
<evidence type="ECO:0000313" key="2">
    <source>
        <dbReference type="EMBL" id="MBB3892463.1"/>
    </source>
</evidence>
<proteinExistence type="predicted"/>
<feature type="signal peptide" evidence="1">
    <location>
        <begin position="1"/>
        <end position="29"/>
    </location>
</feature>
<organism evidence="2 3">
    <name type="scientific">Phenylobacterium haematophilum</name>
    <dbReference type="NCBI Taxonomy" id="98513"/>
    <lineage>
        <taxon>Bacteria</taxon>
        <taxon>Pseudomonadati</taxon>
        <taxon>Pseudomonadota</taxon>
        <taxon>Alphaproteobacteria</taxon>
        <taxon>Caulobacterales</taxon>
        <taxon>Caulobacteraceae</taxon>
        <taxon>Phenylobacterium</taxon>
    </lineage>
</organism>
<accession>A0A840A473</accession>
<feature type="chain" id="PRO_5032322527" evidence="1">
    <location>
        <begin position="30"/>
        <end position="181"/>
    </location>
</feature>
<keyword evidence="3" id="KW-1185">Reference proteome</keyword>
<keyword evidence="1" id="KW-0732">Signal</keyword>
<evidence type="ECO:0000256" key="1">
    <source>
        <dbReference type="SAM" id="SignalP"/>
    </source>
</evidence>
<evidence type="ECO:0000313" key="3">
    <source>
        <dbReference type="Proteomes" id="UP000530564"/>
    </source>
</evidence>
<gene>
    <name evidence="2" type="ORF">GGQ61_003196</name>
</gene>
<dbReference type="PIRSF" id="PIRSF032038">
    <property type="entry name" value="UCP023238"/>
    <property type="match status" value="1"/>
</dbReference>
<name>A0A840A473_9CAUL</name>
<dbReference type="InterPro" id="IPR016987">
    <property type="entry name" value="UCP023238"/>
</dbReference>
<sequence length="181" mass="19385">MTHFPTRSKLTALALLAALVAGGQAAAQARPEGRAAVLQSLLDCKTKSDPTERLACYDAAAGAIDTAEQKGDIVVVDREQAKAARKQAFGLSLPTLDMFNKAEATPEEANRIEDTVERAYRGGDGKWVFELTGGAIWQYYDAADLGRQPKKGSKVEVRKGAVGGYFLSLDGQSGARAKRLR</sequence>
<dbReference type="AlphaFoldDB" id="A0A840A473"/>
<comment type="caution">
    <text evidence="2">The sequence shown here is derived from an EMBL/GenBank/DDBJ whole genome shotgun (WGS) entry which is preliminary data.</text>
</comment>
<protein>
    <submittedName>
        <fullName evidence="2">Uncharacterized protein</fullName>
    </submittedName>
</protein>
<dbReference type="EMBL" id="JACIDK010000004">
    <property type="protein sequence ID" value="MBB3892463.1"/>
    <property type="molecule type" value="Genomic_DNA"/>
</dbReference>
<dbReference type="RefSeq" id="WP_183774729.1">
    <property type="nucleotide sequence ID" value="NZ_JACIDK010000004.1"/>
</dbReference>
<dbReference type="Proteomes" id="UP000530564">
    <property type="component" value="Unassembled WGS sequence"/>
</dbReference>